<dbReference type="PANTHER" id="PTHR43829">
    <property type="entry name" value="AQUAPORIN OR AQUAGLYCEROPORIN RELATED"/>
    <property type="match status" value="1"/>
</dbReference>
<feature type="transmembrane region" description="Helical" evidence="8">
    <location>
        <begin position="165"/>
        <end position="187"/>
    </location>
</feature>
<comment type="similarity">
    <text evidence="2 7">Belongs to the MIP/aquaporin (TC 1.A.8) family.</text>
</comment>
<organism evidence="9 10">
    <name type="scientific">Ignatzschineria ureiclastica</name>
    <dbReference type="NCBI Taxonomy" id="472582"/>
    <lineage>
        <taxon>Bacteria</taxon>
        <taxon>Pseudomonadati</taxon>
        <taxon>Pseudomonadota</taxon>
        <taxon>Gammaproteobacteria</taxon>
        <taxon>Cardiobacteriales</taxon>
        <taxon>Ignatzschineriaceae</taxon>
        <taxon>Ignatzschineria</taxon>
    </lineage>
</organism>
<dbReference type="InterPro" id="IPR022357">
    <property type="entry name" value="MIP_CS"/>
</dbReference>
<evidence type="ECO:0000256" key="8">
    <source>
        <dbReference type="SAM" id="Phobius"/>
    </source>
</evidence>
<dbReference type="OrthoDB" id="9807293at2"/>
<protein>
    <submittedName>
        <fullName evidence="9">Aquaporin</fullName>
    </submittedName>
</protein>
<comment type="caution">
    <text evidence="9">The sequence shown here is derived from an EMBL/GenBank/DDBJ whole genome shotgun (WGS) entry which is preliminary data.</text>
</comment>
<name>A0A2U2AGU7_9GAMM</name>
<reference evidence="10" key="1">
    <citation type="submission" date="2018-05" db="EMBL/GenBank/DDBJ databases">
        <title>Ignatzschineria dubaiensis sp. nov., isolated from necrotic foot tissues of dromedaries (Camelus dromedarius) and associated maggots in Dubai, United Arab Emirates.</title>
        <authorList>
            <person name="Tsang C.C."/>
            <person name="Tang J.Y.M."/>
            <person name="Fong J.Y.H."/>
            <person name="Kinne J."/>
            <person name="Lee H.H."/>
            <person name="Joseph M."/>
            <person name="Jose S."/>
            <person name="Schuster R.K."/>
            <person name="Tang Y."/>
            <person name="Sivakumar S."/>
            <person name="Chen J.H.K."/>
            <person name="Teng J.L.L."/>
            <person name="Lau S.K.P."/>
            <person name="Wernery U."/>
            <person name="Woo P.C.Y."/>
        </authorList>
    </citation>
    <scope>NUCLEOTIDE SEQUENCE [LARGE SCALE GENOMIC DNA]</scope>
    <source>
        <strain evidence="10">KCTC 22644</strain>
    </source>
</reference>
<evidence type="ECO:0000313" key="9">
    <source>
        <dbReference type="EMBL" id="PWD81809.1"/>
    </source>
</evidence>
<keyword evidence="10" id="KW-1185">Reference proteome</keyword>
<dbReference type="GO" id="GO:0015254">
    <property type="term" value="F:glycerol channel activity"/>
    <property type="evidence" value="ECO:0007669"/>
    <property type="project" value="TreeGrafter"/>
</dbReference>
<feature type="transmembrane region" description="Helical" evidence="8">
    <location>
        <begin position="34"/>
        <end position="55"/>
    </location>
</feature>
<dbReference type="Proteomes" id="UP000245020">
    <property type="component" value="Unassembled WGS sequence"/>
</dbReference>
<evidence type="ECO:0000256" key="2">
    <source>
        <dbReference type="ARBA" id="ARBA00006175"/>
    </source>
</evidence>
<dbReference type="Pfam" id="PF00230">
    <property type="entry name" value="MIP"/>
    <property type="match status" value="1"/>
</dbReference>
<dbReference type="GO" id="GO:0005886">
    <property type="term" value="C:plasma membrane"/>
    <property type="evidence" value="ECO:0007669"/>
    <property type="project" value="TreeGrafter"/>
</dbReference>
<dbReference type="PRINTS" id="PR00783">
    <property type="entry name" value="MINTRINSICP"/>
</dbReference>
<feature type="transmembrane region" description="Helical" evidence="8">
    <location>
        <begin position="134"/>
        <end position="153"/>
    </location>
</feature>
<keyword evidence="3 7" id="KW-0813">Transport</keyword>
<dbReference type="NCBIfam" id="TIGR00861">
    <property type="entry name" value="MIP"/>
    <property type="match status" value="1"/>
</dbReference>
<gene>
    <name evidence="9" type="ORF">DC083_01035</name>
</gene>
<dbReference type="InterPro" id="IPR000425">
    <property type="entry name" value="MIP"/>
</dbReference>
<dbReference type="AlphaFoldDB" id="A0A2U2AGU7"/>
<feature type="transmembrane region" description="Helical" evidence="8">
    <location>
        <begin position="208"/>
        <end position="230"/>
    </location>
</feature>
<dbReference type="PANTHER" id="PTHR43829:SF9">
    <property type="entry name" value="AQUAPORIN-9"/>
    <property type="match status" value="1"/>
</dbReference>
<comment type="subcellular location">
    <subcellularLocation>
        <location evidence="1">Membrane</location>
        <topology evidence="1">Multi-pass membrane protein</topology>
    </subcellularLocation>
</comment>
<keyword evidence="5 8" id="KW-1133">Transmembrane helix</keyword>
<dbReference type="PROSITE" id="PS00221">
    <property type="entry name" value="MIP"/>
    <property type="match status" value="1"/>
</dbReference>
<dbReference type="InterPro" id="IPR023271">
    <property type="entry name" value="Aquaporin-like"/>
</dbReference>
<evidence type="ECO:0000256" key="6">
    <source>
        <dbReference type="ARBA" id="ARBA00023136"/>
    </source>
</evidence>
<keyword evidence="6 8" id="KW-0472">Membrane</keyword>
<proteinExistence type="inferred from homology"/>
<dbReference type="CDD" id="cd00333">
    <property type="entry name" value="MIP"/>
    <property type="match status" value="1"/>
</dbReference>
<evidence type="ECO:0000256" key="1">
    <source>
        <dbReference type="ARBA" id="ARBA00004141"/>
    </source>
</evidence>
<dbReference type="SUPFAM" id="SSF81338">
    <property type="entry name" value="Aquaporin-like"/>
    <property type="match status" value="1"/>
</dbReference>
<dbReference type="EMBL" id="QEWQ01000001">
    <property type="protein sequence ID" value="PWD81809.1"/>
    <property type="molecule type" value="Genomic_DNA"/>
</dbReference>
<evidence type="ECO:0000256" key="5">
    <source>
        <dbReference type="ARBA" id="ARBA00022989"/>
    </source>
</evidence>
<evidence type="ECO:0000256" key="3">
    <source>
        <dbReference type="ARBA" id="ARBA00022448"/>
    </source>
</evidence>
<keyword evidence="4 7" id="KW-0812">Transmembrane</keyword>
<feature type="transmembrane region" description="Helical" evidence="8">
    <location>
        <begin position="242"/>
        <end position="262"/>
    </location>
</feature>
<accession>A0A2U2AGU7</accession>
<dbReference type="Gene3D" id="1.20.1080.10">
    <property type="entry name" value="Glycerol uptake facilitator protein"/>
    <property type="match status" value="1"/>
</dbReference>
<sequence length="282" mass="30215">MPSYIAELIGTAVMILFGGGVVANVVLNRSKASGGGWIVIIMGWGFAVMLAVFAVGKYSGGHFNPAVTLGLAITGKFPWAHVPGYFLFQLLGAMLGSYLVWLHFKPHFAVTENAIAKRDIFCTTPAIESYPHNLVSEIIGTAILMFAILFIGINEFTGGLQPVVVGFLIMAIGLSLGGTTGYAINPVRDLGPRIMHALLPIPGKIDSNWSYAFVPVLGPIVGTILGASLYGLLYREGADNSMGIFEALVWLLMGIGGTYYGIRYAGKKQAIKHKIEESPDQY</sequence>
<feature type="transmembrane region" description="Helical" evidence="8">
    <location>
        <begin position="85"/>
        <end position="104"/>
    </location>
</feature>
<evidence type="ECO:0000256" key="4">
    <source>
        <dbReference type="ARBA" id="ARBA00022692"/>
    </source>
</evidence>
<feature type="transmembrane region" description="Helical" evidence="8">
    <location>
        <begin position="6"/>
        <end position="27"/>
    </location>
</feature>
<dbReference type="InterPro" id="IPR050363">
    <property type="entry name" value="MIP/Aquaporin"/>
</dbReference>
<evidence type="ECO:0000256" key="7">
    <source>
        <dbReference type="RuleBase" id="RU000477"/>
    </source>
</evidence>
<evidence type="ECO:0000313" key="10">
    <source>
        <dbReference type="Proteomes" id="UP000245020"/>
    </source>
</evidence>
<dbReference type="RefSeq" id="WP_109188434.1">
    <property type="nucleotide sequence ID" value="NZ_BMYA01000001.1"/>
</dbReference>